<evidence type="ECO:0000256" key="3">
    <source>
        <dbReference type="PROSITE-ProRule" id="PRU00023"/>
    </source>
</evidence>
<evidence type="ECO:0000256" key="2">
    <source>
        <dbReference type="ARBA" id="ARBA00023043"/>
    </source>
</evidence>
<dbReference type="EMBL" id="JAULSN010000004">
    <property type="protein sequence ID" value="KAK3374315.1"/>
    <property type="molecule type" value="Genomic_DNA"/>
</dbReference>
<proteinExistence type="predicted"/>
<feature type="repeat" description="ANK" evidence="3">
    <location>
        <begin position="133"/>
        <end position="165"/>
    </location>
</feature>
<protein>
    <submittedName>
        <fullName evidence="4">Ankyrin repeat-containing domain protein</fullName>
    </submittedName>
</protein>
<dbReference type="PROSITE" id="PS50088">
    <property type="entry name" value="ANK_REPEAT"/>
    <property type="match status" value="4"/>
</dbReference>
<keyword evidence="1" id="KW-0677">Repeat</keyword>
<dbReference type="InterPro" id="IPR002110">
    <property type="entry name" value="Ankyrin_rpt"/>
</dbReference>
<dbReference type="Gene3D" id="1.25.40.20">
    <property type="entry name" value="Ankyrin repeat-containing domain"/>
    <property type="match status" value="2"/>
</dbReference>
<organism evidence="4 5">
    <name type="scientific">Lasiosphaeria ovina</name>
    <dbReference type="NCBI Taxonomy" id="92902"/>
    <lineage>
        <taxon>Eukaryota</taxon>
        <taxon>Fungi</taxon>
        <taxon>Dikarya</taxon>
        <taxon>Ascomycota</taxon>
        <taxon>Pezizomycotina</taxon>
        <taxon>Sordariomycetes</taxon>
        <taxon>Sordariomycetidae</taxon>
        <taxon>Sordariales</taxon>
        <taxon>Lasiosphaeriaceae</taxon>
        <taxon>Lasiosphaeria</taxon>
    </lineage>
</organism>
<evidence type="ECO:0000256" key="1">
    <source>
        <dbReference type="ARBA" id="ARBA00022737"/>
    </source>
</evidence>
<dbReference type="PANTHER" id="PTHR24171">
    <property type="entry name" value="ANKYRIN REPEAT DOMAIN-CONTAINING PROTEIN 39-RELATED"/>
    <property type="match status" value="1"/>
</dbReference>
<dbReference type="Pfam" id="PF12796">
    <property type="entry name" value="Ank_2"/>
    <property type="match status" value="2"/>
</dbReference>
<dbReference type="InterPro" id="IPR036770">
    <property type="entry name" value="Ankyrin_rpt-contain_sf"/>
</dbReference>
<evidence type="ECO:0000313" key="4">
    <source>
        <dbReference type="EMBL" id="KAK3374315.1"/>
    </source>
</evidence>
<feature type="repeat" description="ANK" evidence="3">
    <location>
        <begin position="29"/>
        <end position="61"/>
    </location>
</feature>
<dbReference type="PROSITE" id="PS50297">
    <property type="entry name" value="ANK_REP_REGION"/>
    <property type="match status" value="4"/>
</dbReference>
<dbReference type="AlphaFoldDB" id="A0AAE0KE69"/>
<keyword evidence="2 3" id="KW-0040">ANK repeat</keyword>
<feature type="repeat" description="ANK" evidence="3">
    <location>
        <begin position="91"/>
        <end position="123"/>
    </location>
</feature>
<accession>A0AAE0KE69</accession>
<gene>
    <name evidence="4" type="ORF">B0T24DRAFT_529599</name>
</gene>
<dbReference type="SMART" id="SM00248">
    <property type="entry name" value="ANK"/>
    <property type="match status" value="6"/>
</dbReference>
<keyword evidence="5" id="KW-1185">Reference proteome</keyword>
<dbReference type="PRINTS" id="PR01415">
    <property type="entry name" value="ANKYRIN"/>
</dbReference>
<feature type="repeat" description="ANK" evidence="3">
    <location>
        <begin position="61"/>
        <end position="93"/>
    </location>
</feature>
<dbReference type="SUPFAM" id="SSF48403">
    <property type="entry name" value="Ankyrin repeat"/>
    <property type="match status" value="1"/>
</dbReference>
<name>A0AAE0KE69_9PEZI</name>
<feature type="non-terminal residue" evidence="4">
    <location>
        <position position="1"/>
    </location>
</feature>
<comment type="caution">
    <text evidence="4">The sequence shown here is derived from an EMBL/GenBank/DDBJ whole genome shotgun (WGS) entry which is preliminary data.</text>
</comment>
<sequence length="297" mass="31976">IVSAAGSGDLEEVRRRLIGGADIDARDNYNDTALHKAASNGHAHVVRFLLDQGADRTAEQHGHTPLDEAVLRGDLALVKVFFERGTNNKRTDPNSLAYAAQTGNLEVAKFLLSKGADVNATKKIRVKELMIPADGTPLYCAVNGGHEAMAKLLLDRGARQDRTEHCYYPLCVAAEQGNAAIVTLLLARGMDSEAEFVAVLGYAFDVLRQKTAHIGRLLLDRGLPVEGVEGNGDPLRHAARTGSPTLVTLLFRRGAKLREKRFPGDVVGAYKPDCASSSSDAAITTDLINRVRSRGTL</sequence>
<dbReference type="Proteomes" id="UP001287356">
    <property type="component" value="Unassembled WGS sequence"/>
</dbReference>
<reference evidence="4" key="2">
    <citation type="submission" date="2023-06" db="EMBL/GenBank/DDBJ databases">
        <authorList>
            <consortium name="Lawrence Berkeley National Laboratory"/>
            <person name="Haridas S."/>
            <person name="Hensen N."/>
            <person name="Bonometti L."/>
            <person name="Westerberg I."/>
            <person name="Brannstrom I.O."/>
            <person name="Guillou S."/>
            <person name="Cros-Aarteil S."/>
            <person name="Calhoun S."/>
            <person name="Kuo A."/>
            <person name="Mondo S."/>
            <person name="Pangilinan J."/>
            <person name="Riley R."/>
            <person name="Labutti K."/>
            <person name="Andreopoulos B."/>
            <person name="Lipzen A."/>
            <person name="Chen C."/>
            <person name="Yanf M."/>
            <person name="Daum C."/>
            <person name="Ng V."/>
            <person name="Clum A."/>
            <person name="Steindorff A."/>
            <person name="Ohm R."/>
            <person name="Martin F."/>
            <person name="Silar P."/>
            <person name="Natvig D."/>
            <person name="Lalanne C."/>
            <person name="Gautier V."/>
            <person name="Ament-Velasquez S.L."/>
            <person name="Kruys A."/>
            <person name="Hutchinson M.I."/>
            <person name="Powell A.J."/>
            <person name="Barry K."/>
            <person name="Miller A.N."/>
            <person name="Grigoriev I.V."/>
            <person name="Debuchy R."/>
            <person name="Gladieux P."/>
            <person name="Thoren M.H."/>
            <person name="Johannesson H."/>
        </authorList>
    </citation>
    <scope>NUCLEOTIDE SEQUENCE</scope>
    <source>
        <strain evidence="4">CBS 958.72</strain>
    </source>
</reference>
<evidence type="ECO:0000313" key="5">
    <source>
        <dbReference type="Proteomes" id="UP001287356"/>
    </source>
</evidence>
<reference evidence="4" key="1">
    <citation type="journal article" date="2023" name="Mol. Phylogenet. Evol.">
        <title>Genome-scale phylogeny and comparative genomics of the fungal order Sordariales.</title>
        <authorList>
            <person name="Hensen N."/>
            <person name="Bonometti L."/>
            <person name="Westerberg I."/>
            <person name="Brannstrom I.O."/>
            <person name="Guillou S."/>
            <person name="Cros-Aarteil S."/>
            <person name="Calhoun S."/>
            <person name="Haridas S."/>
            <person name="Kuo A."/>
            <person name="Mondo S."/>
            <person name="Pangilinan J."/>
            <person name="Riley R."/>
            <person name="LaButti K."/>
            <person name="Andreopoulos B."/>
            <person name="Lipzen A."/>
            <person name="Chen C."/>
            <person name="Yan M."/>
            <person name="Daum C."/>
            <person name="Ng V."/>
            <person name="Clum A."/>
            <person name="Steindorff A."/>
            <person name="Ohm R.A."/>
            <person name="Martin F."/>
            <person name="Silar P."/>
            <person name="Natvig D.O."/>
            <person name="Lalanne C."/>
            <person name="Gautier V."/>
            <person name="Ament-Velasquez S.L."/>
            <person name="Kruys A."/>
            <person name="Hutchinson M.I."/>
            <person name="Powell A.J."/>
            <person name="Barry K."/>
            <person name="Miller A.N."/>
            <person name="Grigoriev I.V."/>
            <person name="Debuchy R."/>
            <person name="Gladieux P."/>
            <person name="Hiltunen Thoren M."/>
            <person name="Johannesson H."/>
        </authorList>
    </citation>
    <scope>NUCLEOTIDE SEQUENCE</scope>
    <source>
        <strain evidence="4">CBS 958.72</strain>
    </source>
</reference>